<accession>A0A2X1Y1A5</accession>
<keyword evidence="1" id="KW-0175">Coiled coil</keyword>
<keyword evidence="2" id="KW-1133">Transmembrane helix</keyword>
<keyword evidence="2" id="KW-0472">Membrane</keyword>
<evidence type="ECO:0000256" key="2">
    <source>
        <dbReference type="SAM" id="Phobius"/>
    </source>
</evidence>
<evidence type="ECO:0000313" key="4">
    <source>
        <dbReference type="Proteomes" id="UP000250070"/>
    </source>
</evidence>
<organism evidence="3 4">
    <name type="scientific">Peptoniphilus harei</name>
    <dbReference type="NCBI Taxonomy" id="54005"/>
    <lineage>
        <taxon>Bacteria</taxon>
        <taxon>Bacillati</taxon>
        <taxon>Bacillota</taxon>
        <taxon>Tissierellia</taxon>
        <taxon>Tissierellales</taxon>
        <taxon>Peptoniphilaceae</taxon>
        <taxon>Peptoniphilus</taxon>
    </lineage>
</organism>
<dbReference type="OrthoDB" id="1699119at2"/>
<protein>
    <submittedName>
        <fullName evidence="3">Uncharacterized protein</fullName>
    </submittedName>
</protein>
<dbReference type="EMBL" id="UATM01000032">
    <property type="protein sequence ID" value="SPY48757.1"/>
    <property type="molecule type" value="Genomic_DNA"/>
</dbReference>
<sequence length="320" mass="37216">MSKNIKAFFSFVFIILSLILFYLGFSNLKKMESSYFNLTRENSSLIDKKDKSEDKLKNLSQDINLKNTKLEVIENELEKFNVLKNKSAEIESLNKELEDSKISFEENKSFKSFELSREKTNSYLPLNGNFIDKDLSMEDIEDNLSILPFFIDSYYTYNLNKSIGKHNIKAYENLGLVDYLLNGDNYLLKSILLNDSSKISRLKDEKDSILKKEENLLEVSENIYGVNTNFRNKNLTDDNSSKDKEENDSQEDILNALCLDILNSSINYLKGYEIINEDGLNKFKANDKILMTEKIEEKKLTTNYYRGVDEKAYTISEEKE</sequence>
<name>A0A2X1Y1A5_9FIRM</name>
<feature type="transmembrane region" description="Helical" evidence="2">
    <location>
        <begin position="7"/>
        <end position="25"/>
    </location>
</feature>
<keyword evidence="2" id="KW-0812">Transmembrane</keyword>
<gene>
    <name evidence="3" type="ORF">NCTC13076_01844</name>
</gene>
<reference evidence="3 4" key="1">
    <citation type="submission" date="2018-06" db="EMBL/GenBank/DDBJ databases">
        <authorList>
            <consortium name="Pathogen Informatics"/>
            <person name="Doyle S."/>
        </authorList>
    </citation>
    <scope>NUCLEOTIDE SEQUENCE [LARGE SCALE GENOMIC DNA]</scope>
    <source>
        <strain evidence="3 4">NCTC13076</strain>
    </source>
</reference>
<dbReference type="AlphaFoldDB" id="A0A2X1Y1A5"/>
<feature type="coiled-coil region" evidence="1">
    <location>
        <begin position="42"/>
        <end position="103"/>
    </location>
</feature>
<proteinExistence type="predicted"/>
<evidence type="ECO:0000256" key="1">
    <source>
        <dbReference type="SAM" id="Coils"/>
    </source>
</evidence>
<evidence type="ECO:0000313" key="3">
    <source>
        <dbReference type="EMBL" id="SPY48757.1"/>
    </source>
</evidence>
<dbReference type="RefSeq" id="WP_112890334.1">
    <property type="nucleotide sequence ID" value="NZ_CP068103.1"/>
</dbReference>
<dbReference type="Proteomes" id="UP000250070">
    <property type="component" value="Unassembled WGS sequence"/>
</dbReference>
<dbReference type="GeneID" id="83861539"/>